<dbReference type="InterPro" id="IPR017900">
    <property type="entry name" value="4Fe4S_Fe_S_CS"/>
</dbReference>
<comment type="caution">
    <text evidence="6">The sequence shown here is derived from an EMBL/GenBank/DDBJ whole genome shotgun (WGS) entry which is preliminary data.</text>
</comment>
<feature type="domain" description="4Fe-4S ferredoxin-type" evidence="5">
    <location>
        <begin position="4"/>
        <end position="34"/>
    </location>
</feature>
<keyword evidence="1" id="KW-0004">4Fe-4S</keyword>
<organism evidence="6">
    <name type="scientific">Muribaculaceae bacterium Z82</name>
    <dbReference type="NCBI Taxonomy" id="2304548"/>
    <lineage>
        <taxon>Bacteria</taxon>
        <taxon>Pseudomonadati</taxon>
        <taxon>Bacteroidota</taxon>
        <taxon>Bacteroidia</taxon>
        <taxon>Bacteroidales</taxon>
        <taxon>Muribaculaceae</taxon>
    </lineage>
</organism>
<dbReference type="SUPFAM" id="SSF54862">
    <property type="entry name" value="4Fe-4S ferredoxins"/>
    <property type="match status" value="1"/>
</dbReference>
<keyword evidence="4" id="KW-0411">Iron-sulfur</keyword>
<evidence type="ECO:0000256" key="2">
    <source>
        <dbReference type="ARBA" id="ARBA00022723"/>
    </source>
</evidence>
<dbReference type="AlphaFoldDB" id="A0A7C9K9R2"/>
<proteinExistence type="predicted"/>
<dbReference type="PANTHER" id="PTHR43177">
    <property type="entry name" value="PROTEIN NRFC"/>
    <property type="match status" value="1"/>
</dbReference>
<dbReference type="InterPro" id="IPR017896">
    <property type="entry name" value="4Fe4S_Fe-S-bd"/>
</dbReference>
<dbReference type="PROSITE" id="PS51379">
    <property type="entry name" value="4FE4S_FER_2"/>
    <property type="match status" value="3"/>
</dbReference>
<feature type="domain" description="4Fe-4S ferredoxin-type" evidence="5">
    <location>
        <begin position="50"/>
        <end position="81"/>
    </location>
</feature>
<evidence type="ECO:0000313" key="6">
    <source>
        <dbReference type="EMBL" id="NBI33813.1"/>
    </source>
</evidence>
<evidence type="ECO:0000256" key="3">
    <source>
        <dbReference type="ARBA" id="ARBA00023004"/>
    </source>
</evidence>
<dbReference type="InterPro" id="IPR050954">
    <property type="entry name" value="ET_IronSulfur_Cluster-Binding"/>
</dbReference>
<keyword evidence="2" id="KW-0479">Metal-binding</keyword>
<evidence type="ECO:0000256" key="4">
    <source>
        <dbReference type="ARBA" id="ARBA00023014"/>
    </source>
</evidence>
<keyword evidence="3" id="KW-0408">Iron</keyword>
<dbReference type="Gene3D" id="3.30.70.20">
    <property type="match status" value="2"/>
</dbReference>
<evidence type="ECO:0000259" key="5">
    <source>
        <dbReference type="PROSITE" id="PS51379"/>
    </source>
</evidence>
<evidence type="ECO:0000256" key="1">
    <source>
        <dbReference type="ARBA" id="ARBA00022485"/>
    </source>
</evidence>
<sequence length="190" mass="21010">MTRIGFLMDLDRCSGCQSCEVACKYENGIALGEYWSKVLTVGPMGKYPDIQMYWLPINCQQCQNAPCIEVCPTGASYRDSENGLVLVDKDACIGCKSCLGACPYGARQLNEEKQIVEKCTTCFHLDEPLCVRNCPGACRFIGDFDDPDSEVSKKLAVADPETVHQLSDSGNGPTTYYLLSPKYAQWQDVM</sequence>
<protein>
    <submittedName>
        <fullName evidence="6">4Fe-4S dicluster domain-containing protein</fullName>
    </submittedName>
</protein>
<dbReference type="EMBL" id="QWKH01000007">
    <property type="protein sequence ID" value="NBI33813.1"/>
    <property type="molecule type" value="Genomic_DNA"/>
</dbReference>
<name>A0A7C9K9R2_9BACT</name>
<dbReference type="PANTHER" id="PTHR43177:SF3">
    <property type="entry name" value="PROTEIN NRFC HOMOLOG"/>
    <property type="match status" value="1"/>
</dbReference>
<feature type="domain" description="4Fe-4S ferredoxin-type" evidence="5">
    <location>
        <begin position="83"/>
        <end position="112"/>
    </location>
</feature>
<dbReference type="Pfam" id="PF13247">
    <property type="entry name" value="Fer4_11"/>
    <property type="match status" value="1"/>
</dbReference>
<gene>
    <name evidence="6" type="ORF">D1639_01930</name>
</gene>
<accession>A0A7C9K9R2</accession>
<dbReference type="CDD" id="cd10551">
    <property type="entry name" value="PsrB"/>
    <property type="match status" value="1"/>
</dbReference>
<reference evidence="6" key="1">
    <citation type="submission" date="2018-08" db="EMBL/GenBank/DDBJ databases">
        <title>Murine metabolic-syndrome-specific gut microbial biobank.</title>
        <authorList>
            <person name="Liu C."/>
        </authorList>
    </citation>
    <scope>NUCLEOTIDE SEQUENCE [LARGE SCALE GENOMIC DNA]</scope>
    <source>
        <strain evidence="6">Z82</strain>
    </source>
</reference>
<dbReference type="GO" id="GO:0051539">
    <property type="term" value="F:4 iron, 4 sulfur cluster binding"/>
    <property type="evidence" value="ECO:0007669"/>
    <property type="project" value="UniProtKB-KW"/>
</dbReference>
<dbReference type="GO" id="GO:0046872">
    <property type="term" value="F:metal ion binding"/>
    <property type="evidence" value="ECO:0007669"/>
    <property type="project" value="UniProtKB-KW"/>
</dbReference>
<dbReference type="PROSITE" id="PS00198">
    <property type="entry name" value="4FE4S_FER_1"/>
    <property type="match status" value="1"/>
</dbReference>